<evidence type="ECO:0000313" key="3">
    <source>
        <dbReference type="Proteomes" id="UP000001488"/>
    </source>
</evidence>
<keyword evidence="3" id="KW-1185">Reference proteome</keyword>
<evidence type="ECO:0000256" key="1">
    <source>
        <dbReference type="SAM" id="Phobius"/>
    </source>
</evidence>
<keyword evidence="1" id="KW-0472">Membrane</keyword>
<name>C5A2U4_THEGJ</name>
<proteinExistence type="predicted"/>
<accession>C5A2U4</accession>
<reference evidence="2 3" key="1">
    <citation type="journal article" date="2007" name="Genome Biol.">
        <title>Genome analysis and genome-wide proteomics of Thermococcus gammatolerans, the most radioresistant organism known amongst the Archaea.</title>
        <authorList>
            <person name="Zivanovic Y."/>
            <person name="Armengaud J."/>
            <person name="Lagorce A."/>
            <person name="Leplat C."/>
            <person name="Guerin P."/>
            <person name="Dutertre M."/>
            <person name="Anthouard V."/>
            <person name="Forterre P."/>
            <person name="Wincker P."/>
            <person name="Confalonieri F."/>
        </authorList>
    </citation>
    <scope>NUCLEOTIDE SEQUENCE [LARGE SCALE GENOMIC DNA]</scope>
    <source>
        <strain evidence="3">DSM 15229 / JCM 11827 / EJ3</strain>
    </source>
</reference>
<dbReference type="AlphaFoldDB" id="C5A2U4"/>
<feature type="transmembrane region" description="Helical" evidence="1">
    <location>
        <begin position="12"/>
        <end position="31"/>
    </location>
</feature>
<dbReference type="HOGENOM" id="CLU_3362629_0_0_2"/>
<dbReference type="KEGG" id="tga:TGAM_0094"/>
<protein>
    <submittedName>
        <fullName evidence="2">ABC-type amino acid transport system, permease component, N terminus</fullName>
    </submittedName>
</protein>
<dbReference type="eggNOG" id="arCOG01798">
    <property type="taxonomic scope" value="Archaea"/>
</dbReference>
<keyword evidence="1" id="KW-0812">Transmembrane</keyword>
<sequence>MMVWETIARYLLHGLVVTLELTIVGFIGGFASGSS</sequence>
<keyword evidence="1" id="KW-1133">Transmembrane helix</keyword>
<evidence type="ECO:0000313" key="2">
    <source>
        <dbReference type="EMBL" id="ACS32596.1"/>
    </source>
</evidence>
<dbReference type="EMBL" id="CP001398">
    <property type="protein sequence ID" value="ACS32596.1"/>
    <property type="molecule type" value="Genomic_DNA"/>
</dbReference>
<organism evidence="2 3">
    <name type="scientific">Thermococcus gammatolerans (strain DSM 15229 / JCM 11827 / EJ3)</name>
    <dbReference type="NCBI Taxonomy" id="593117"/>
    <lineage>
        <taxon>Archaea</taxon>
        <taxon>Methanobacteriati</taxon>
        <taxon>Methanobacteriota</taxon>
        <taxon>Thermococci</taxon>
        <taxon>Thermococcales</taxon>
        <taxon>Thermococcaceae</taxon>
        <taxon>Thermococcus</taxon>
    </lineage>
</organism>
<dbReference type="STRING" id="593117.TGAM_0094"/>
<gene>
    <name evidence="2" type="ordered locus">TGAM_0094</name>
</gene>
<dbReference type="PaxDb" id="593117-TGAM_0094"/>
<dbReference type="Proteomes" id="UP000001488">
    <property type="component" value="Chromosome"/>
</dbReference>